<dbReference type="AlphaFoldDB" id="A0A6A6EXA7"/>
<name>A0A6A6EXA7_9PEZI</name>
<keyword evidence="2" id="KW-1185">Reference proteome</keyword>
<dbReference type="EMBL" id="ML994611">
    <property type="protein sequence ID" value="KAF2194760.1"/>
    <property type="molecule type" value="Genomic_DNA"/>
</dbReference>
<dbReference type="OrthoDB" id="4349822at2759"/>
<gene>
    <name evidence="1" type="ORF">K469DRAFT_706238</name>
</gene>
<evidence type="ECO:0000313" key="2">
    <source>
        <dbReference type="Proteomes" id="UP000800200"/>
    </source>
</evidence>
<sequence>MEDRVQWVRLHELWDFLMWKRVDWTNEIMIRAGGFRNIYITYTAKEKYEASCLVPKF</sequence>
<protein>
    <submittedName>
        <fullName evidence="1">Uncharacterized protein</fullName>
    </submittedName>
</protein>
<proteinExistence type="predicted"/>
<reference evidence="1" key="1">
    <citation type="journal article" date="2020" name="Stud. Mycol.">
        <title>101 Dothideomycetes genomes: a test case for predicting lifestyles and emergence of pathogens.</title>
        <authorList>
            <person name="Haridas S."/>
            <person name="Albert R."/>
            <person name="Binder M."/>
            <person name="Bloem J."/>
            <person name="Labutti K."/>
            <person name="Salamov A."/>
            <person name="Andreopoulos B."/>
            <person name="Baker S."/>
            <person name="Barry K."/>
            <person name="Bills G."/>
            <person name="Bluhm B."/>
            <person name="Cannon C."/>
            <person name="Castanera R."/>
            <person name="Culley D."/>
            <person name="Daum C."/>
            <person name="Ezra D."/>
            <person name="Gonzalez J."/>
            <person name="Henrissat B."/>
            <person name="Kuo A."/>
            <person name="Liang C."/>
            <person name="Lipzen A."/>
            <person name="Lutzoni F."/>
            <person name="Magnuson J."/>
            <person name="Mondo S."/>
            <person name="Nolan M."/>
            <person name="Ohm R."/>
            <person name="Pangilinan J."/>
            <person name="Park H.-J."/>
            <person name="Ramirez L."/>
            <person name="Alfaro M."/>
            <person name="Sun H."/>
            <person name="Tritt A."/>
            <person name="Yoshinaga Y."/>
            <person name="Zwiers L.-H."/>
            <person name="Turgeon B."/>
            <person name="Goodwin S."/>
            <person name="Spatafora J."/>
            <person name="Crous P."/>
            <person name="Grigoriev I."/>
        </authorList>
    </citation>
    <scope>NUCLEOTIDE SEQUENCE</scope>
    <source>
        <strain evidence="1">CBS 207.26</strain>
    </source>
</reference>
<organism evidence="1 2">
    <name type="scientific">Zopfia rhizophila CBS 207.26</name>
    <dbReference type="NCBI Taxonomy" id="1314779"/>
    <lineage>
        <taxon>Eukaryota</taxon>
        <taxon>Fungi</taxon>
        <taxon>Dikarya</taxon>
        <taxon>Ascomycota</taxon>
        <taxon>Pezizomycotina</taxon>
        <taxon>Dothideomycetes</taxon>
        <taxon>Dothideomycetes incertae sedis</taxon>
        <taxon>Zopfiaceae</taxon>
        <taxon>Zopfia</taxon>
    </lineage>
</organism>
<accession>A0A6A6EXA7</accession>
<evidence type="ECO:0000313" key="1">
    <source>
        <dbReference type="EMBL" id="KAF2194760.1"/>
    </source>
</evidence>
<dbReference type="Proteomes" id="UP000800200">
    <property type="component" value="Unassembled WGS sequence"/>
</dbReference>